<dbReference type="AlphaFoldDB" id="A0A074LNX7"/>
<feature type="domain" description="Type III secretion system flagellar brake protein YcgR PilZN" evidence="2">
    <location>
        <begin position="15"/>
        <end position="93"/>
    </location>
</feature>
<keyword evidence="4" id="KW-1185">Reference proteome</keyword>
<dbReference type="SUPFAM" id="SSF141371">
    <property type="entry name" value="PilZ domain-like"/>
    <property type="match status" value="1"/>
</dbReference>
<reference evidence="3 4" key="1">
    <citation type="journal article" date="2013" name="Int. J. Syst. Evol. Microbiol.">
        <title>Tumebacillus flagellatus sp. nov., an alpha-amylase/pullulanase-producing bacterium isolated from cassava wastewater.</title>
        <authorList>
            <person name="Wang Q."/>
            <person name="Xie N."/>
            <person name="Qin Y."/>
            <person name="Shen N."/>
            <person name="Zhu J."/>
            <person name="Mi H."/>
            <person name="Huang R."/>
        </authorList>
    </citation>
    <scope>NUCLEOTIDE SEQUENCE [LARGE SCALE GENOMIC DNA]</scope>
    <source>
        <strain evidence="3 4">GST4</strain>
    </source>
</reference>
<proteinExistence type="predicted"/>
<feature type="domain" description="PilZ" evidence="1">
    <location>
        <begin position="102"/>
        <end position="204"/>
    </location>
</feature>
<dbReference type="Proteomes" id="UP000027931">
    <property type="component" value="Unassembled WGS sequence"/>
</dbReference>
<dbReference type="InterPro" id="IPR009875">
    <property type="entry name" value="PilZ_domain"/>
</dbReference>
<dbReference type="eggNOG" id="COG5581">
    <property type="taxonomic scope" value="Bacteria"/>
</dbReference>
<evidence type="ECO:0000313" key="4">
    <source>
        <dbReference type="Proteomes" id="UP000027931"/>
    </source>
</evidence>
<dbReference type="GO" id="GO:0035438">
    <property type="term" value="F:cyclic-di-GMP binding"/>
    <property type="evidence" value="ECO:0007669"/>
    <property type="project" value="InterPro"/>
</dbReference>
<dbReference type="EMBL" id="JMIR01000026">
    <property type="protein sequence ID" value="KEO82190.1"/>
    <property type="molecule type" value="Genomic_DNA"/>
</dbReference>
<dbReference type="Pfam" id="PF12945">
    <property type="entry name" value="PilZNR"/>
    <property type="match status" value="1"/>
</dbReference>
<dbReference type="RefSeq" id="WP_038091057.1">
    <property type="nucleotide sequence ID" value="NZ_JMIR01000026.1"/>
</dbReference>
<evidence type="ECO:0000313" key="3">
    <source>
        <dbReference type="EMBL" id="KEO82190.1"/>
    </source>
</evidence>
<protein>
    <recommendedName>
        <fullName evidence="5">PilZ domain-containing protein</fullName>
    </recommendedName>
</protein>
<gene>
    <name evidence="3" type="ORF">EL26_16775</name>
</gene>
<dbReference type="Pfam" id="PF07238">
    <property type="entry name" value="PilZ"/>
    <property type="match status" value="1"/>
</dbReference>
<organism evidence="3 4">
    <name type="scientific">Tumebacillus flagellatus</name>
    <dbReference type="NCBI Taxonomy" id="1157490"/>
    <lineage>
        <taxon>Bacteria</taxon>
        <taxon>Bacillati</taxon>
        <taxon>Bacillota</taxon>
        <taxon>Bacilli</taxon>
        <taxon>Bacillales</taxon>
        <taxon>Alicyclobacillaceae</taxon>
        <taxon>Tumebacillus</taxon>
    </lineage>
</organism>
<accession>A0A074LNX7</accession>
<comment type="caution">
    <text evidence="3">The sequence shown here is derived from an EMBL/GenBank/DDBJ whole genome shotgun (WGS) entry which is preliminary data.</text>
</comment>
<evidence type="ECO:0000259" key="2">
    <source>
        <dbReference type="Pfam" id="PF12945"/>
    </source>
</evidence>
<sequence>MTLPKPLQVVTLYHLQGDAEGGEVLYRVRVQEIQPDTLVLDSPLGPKADPVFLSPGAKVLVGYSIADRALYLFESVVQGQGGEGLQQLFVSRPRPEEIRKLQRRNFFRVPVQVDVVIQGEDGSNTVVAVSDLSGGGFSFKRRAPLLTVGQEAAGMIRLARGIELEFTAHVRRVEFLAQPNLYLHGLQFTRILDAHRKRIVQYCLERQRKLLRISRS</sequence>
<dbReference type="STRING" id="1157490.EL26_16775"/>
<dbReference type="Gene3D" id="2.40.10.220">
    <property type="entry name" value="predicted glycosyltransferase like domains"/>
    <property type="match status" value="1"/>
</dbReference>
<evidence type="ECO:0000259" key="1">
    <source>
        <dbReference type="Pfam" id="PF07238"/>
    </source>
</evidence>
<dbReference type="OrthoDB" id="1951449at2"/>
<dbReference type="InterPro" id="IPR009926">
    <property type="entry name" value="T3SS_YcgR_PilZN"/>
</dbReference>
<name>A0A074LNX7_9BACL</name>
<evidence type="ECO:0008006" key="5">
    <source>
        <dbReference type="Google" id="ProtNLM"/>
    </source>
</evidence>